<organism evidence="1 2">
    <name type="scientific">Ciceribacter lividus</name>
    <dbReference type="NCBI Taxonomy" id="1197950"/>
    <lineage>
        <taxon>Bacteria</taxon>
        <taxon>Pseudomonadati</taxon>
        <taxon>Pseudomonadota</taxon>
        <taxon>Alphaproteobacteria</taxon>
        <taxon>Hyphomicrobiales</taxon>
        <taxon>Rhizobiaceae</taxon>
        <taxon>Ciceribacter</taxon>
    </lineage>
</organism>
<protein>
    <submittedName>
        <fullName evidence="1">Uncharacterized protein</fullName>
    </submittedName>
</protein>
<dbReference type="EMBL" id="QPIX01000007">
    <property type="protein sequence ID" value="RCW23336.1"/>
    <property type="molecule type" value="Genomic_DNA"/>
</dbReference>
<sequence>MSMDVIRLRFVAQPQAYARHKTLVQVCGITLTFIKLDRTFCVYIT</sequence>
<evidence type="ECO:0000313" key="1">
    <source>
        <dbReference type="EMBL" id="RCW23336.1"/>
    </source>
</evidence>
<gene>
    <name evidence="1" type="ORF">DFR48_107208</name>
</gene>
<reference evidence="1 2" key="1">
    <citation type="submission" date="2018-07" db="EMBL/GenBank/DDBJ databases">
        <title>Genomic Encyclopedia of Type Strains, Phase IV (KMG-IV): sequencing the most valuable type-strain genomes for metagenomic binning, comparative biology and taxonomic classification.</title>
        <authorList>
            <person name="Goeker M."/>
        </authorList>
    </citation>
    <scope>NUCLEOTIDE SEQUENCE [LARGE SCALE GENOMIC DNA]</scope>
    <source>
        <strain evidence="1 2">DSM 25528</strain>
    </source>
</reference>
<name>A0A6I7HLF8_9HYPH</name>
<keyword evidence="2" id="KW-1185">Reference proteome</keyword>
<dbReference type="AlphaFoldDB" id="A0A6I7HLF8"/>
<accession>A0A6I7HLF8</accession>
<evidence type="ECO:0000313" key="2">
    <source>
        <dbReference type="Proteomes" id="UP000252582"/>
    </source>
</evidence>
<proteinExistence type="predicted"/>
<dbReference type="Proteomes" id="UP000252582">
    <property type="component" value="Unassembled WGS sequence"/>
</dbReference>
<comment type="caution">
    <text evidence="1">The sequence shown here is derived from an EMBL/GenBank/DDBJ whole genome shotgun (WGS) entry which is preliminary data.</text>
</comment>